<evidence type="ECO:0000313" key="6">
    <source>
        <dbReference type="Proteomes" id="UP000756703"/>
    </source>
</evidence>
<dbReference type="InterPro" id="IPR008978">
    <property type="entry name" value="HSP20-like_chaperone"/>
</dbReference>
<reference evidence="5" key="1">
    <citation type="submission" date="2020-07" db="EMBL/GenBank/DDBJ databases">
        <title>Huge and variable diversity of episymbiotic CPR bacteria and DPANN archaea in groundwater ecosystems.</title>
        <authorList>
            <person name="He C.Y."/>
            <person name="Keren R."/>
            <person name="Whittaker M."/>
            <person name="Farag I.F."/>
            <person name="Doudna J."/>
            <person name="Cate J.H.D."/>
            <person name="Banfield J.F."/>
        </authorList>
    </citation>
    <scope>NUCLEOTIDE SEQUENCE</scope>
    <source>
        <strain evidence="5">NC_groundwater_1225_Ag_S-0.1um_56_177</strain>
    </source>
</reference>
<evidence type="ECO:0000256" key="2">
    <source>
        <dbReference type="RuleBase" id="RU003616"/>
    </source>
</evidence>
<dbReference type="EMBL" id="JACQMI010000013">
    <property type="protein sequence ID" value="MBI4132793.1"/>
    <property type="molecule type" value="Genomic_DNA"/>
</dbReference>
<evidence type="ECO:0000259" key="4">
    <source>
        <dbReference type="PROSITE" id="PS01031"/>
    </source>
</evidence>
<dbReference type="CDD" id="cd06464">
    <property type="entry name" value="ACD_sHsps-like"/>
    <property type="match status" value="1"/>
</dbReference>
<protein>
    <submittedName>
        <fullName evidence="5">Hsp20/alpha crystallin family protein</fullName>
    </submittedName>
</protein>
<name>A0A933DUA6_9BACT</name>
<evidence type="ECO:0000313" key="5">
    <source>
        <dbReference type="EMBL" id="MBI4132793.1"/>
    </source>
</evidence>
<dbReference type="InterPro" id="IPR031107">
    <property type="entry name" value="Small_HSP"/>
</dbReference>
<comment type="similarity">
    <text evidence="1 2">Belongs to the small heat shock protein (HSP20) family.</text>
</comment>
<sequence>MAKSFFERLTGGIQISEDDGEMGRARPVAAKETARVKPKAPEPAAKQNVIHPAAPEEDSTLAETTEAESPEEGQLTVDIFDDGPNIVIQSTVAGVKPEDIDISLEDNVLTVRGSRRRGQEVNEDNFYYRELYWGAFSRSIILPEEVDFQKAEASLRHGLLTVKLPKKDKGAKKLKVRLE</sequence>
<dbReference type="SUPFAM" id="SSF49764">
    <property type="entry name" value="HSP20-like chaperones"/>
    <property type="match status" value="1"/>
</dbReference>
<dbReference type="Proteomes" id="UP000756703">
    <property type="component" value="Unassembled WGS sequence"/>
</dbReference>
<comment type="caution">
    <text evidence="5">The sequence shown here is derived from an EMBL/GenBank/DDBJ whole genome shotgun (WGS) entry which is preliminary data.</text>
</comment>
<accession>A0A933DUA6</accession>
<proteinExistence type="inferred from homology"/>
<evidence type="ECO:0000256" key="1">
    <source>
        <dbReference type="PROSITE-ProRule" id="PRU00285"/>
    </source>
</evidence>
<dbReference type="Gene3D" id="2.60.40.790">
    <property type="match status" value="1"/>
</dbReference>
<dbReference type="PROSITE" id="PS01031">
    <property type="entry name" value="SHSP"/>
    <property type="match status" value="1"/>
</dbReference>
<feature type="domain" description="SHSP" evidence="4">
    <location>
        <begin position="68"/>
        <end position="179"/>
    </location>
</feature>
<feature type="compositionally biased region" description="Acidic residues" evidence="3">
    <location>
        <begin position="55"/>
        <end position="71"/>
    </location>
</feature>
<dbReference type="InterPro" id="IPR002068">
    <property type="entry name" value="A-crystallin/Hsp20_dom"/>
</dbReference>
<dbReference type="PANTHER" id="PTHR11527">
    <property type="entry name" value="HEAT-SHOCK PROTEIN 20 FAMILY MEMBER"/>
    <property type="match status" value="1"/>
</dbReference>
<organism evidence="5 6">
    <name type="scientific">Candidatus Sungiibacteriota bacterium</name>
    <dbReference type="NCBI Taxonomy" id="2750080"/>
    <lineage>
        <taxon>Bacteria</taxon>
        <taxon>Candidatus Sungiibacteriota</taxon>
    </lineage>
</organism>
<gene>
    <name evidence="5" type="ORF">HY473_01735</name>
</gene>
<dbReference type="Pfam" id="PF00011">
    <property type="entry name" value="HSP20"/>
    <property type="match status" value="1"/>
</dbReference>
<feature type="region of interest" description="Disordered" evidence="3">
    <location>
        <begin position="1"/>
        <end position="72"/>
    </location>
</feature>
<dbReference type="AlphaFoldDB" id="A0A933DUA6"/>
<evidence type="ECO:0000256" key="3">
    <source>
        <dbReference type="SAM" id="MobiDB-lite"/>
    </source>
</evidence>